<dbReference type="GO" id="GO:0043022">
    <property type="term" value="F:ribosome binding"/>
    <property type="evidence" value="ECO:0007669"/>
    <property type="project" value="TreeGrafter"/>
</dbReference>
<evidence type="ECO:0000313" key="13">
    <source>
        <dbReference type="EMBL" id="EEW96913.1"/>
    </source>
</evidence>
<evidence type="ECO:0000256" key="1">
    <source>
        <dbReference type="ARBA" id="ARBA00008279"/>
    </source>
</evidence>
<dbReference type="Pfam" id="PF14714">
    <property type="entry name" value="KH_dom-like"/>
    <property type="match status" value="1"/>
</dbReference>
<feature type="binding site" evidence="9">
    <location>
        <begin position="195"/>
        <end position="202"/>
    </location>
    <ligand>
        <name>GTP</name>
        <dbReference type="ChEBI" id="CHEBI:37565"/>
        <label>2</label>
    </ligand>
</feature>
<evidence type="ECO:0000256" key="9">
    <source>
        <dbReference type="HAMAP-Rule" id="MF_00195"/>
    </source>
</evidence>
<feature type="binding site" evidence="9">
    <location>
        <begin position="22"/>
        <end position="29"/>
    </location>
    <ligand>
        <name>GTP</name>
        <dbReference type="ChEBI" id="CHEBI:37565"/>
        <label>1</label>
    </ligand>
</feature>
<protein>
    <recommendedName>
        <fullName evidence="2 9">GTPase Der</fullName>
    </recommendedName>
    <alternativeName>
        <fullName evidence="7 9">GTP-binding protein EngA</fullName>
    </alternativeName>
</protein>
<name>C9LMX7_9FIRM</name>
<proteinExistence type="inferred from homology"/>
<feature type="binding site" evidence="9">
    <location>
        <begin position="307"/>
        <end position="310"/>
    </location>
    <ligand>
        <name>GTP</name>
        <dbReference type="ChEBI" id="CHEBI:37565"/>
        <label>2</label>
    </ligand>
</feature>
<gene>
    <name evidence="9 13" type="primary">der</name>
    <name evidence="13" type="ORF">GCWU000321_00889</name>
</gene>
<organism evidence="13 14">
    <name type="scientific">Dialister invisus DSM 15470</name>
    <dbReference type="NCBI Taxonomy" id="592028"/>
    <lineage>
        <taxon>Bacteria</taxon>
        <taxon>Bacillati</taxon>
        <taxon>Bacillota</taxon>
        <taxon>Negativicutes</taxon>
        <taxon>Veillonellales</taxon>
        <taxon>Veillonellaceae</taxon>
        <taxon>Dialister</taxon>
    </lineage>
</organism>
<dbReference type="NCBIfam" id="TIGR03594">
    <property type="entry name" value="GTPase_EngA"/>
    <property type="match status" value="1"/>
</dbReference>
<keyword evidence="4 11" id="KW-0677">Repeat</keyword>
<dbReference type="InterPro" id="IPR016484">
    <property type="entry name" value="GTPase_Der"/>
</dbReference>
<keyword evidence="14" id="KW-1185">Reference proteome</keyword>
<dbReference type="STRING" id="592028.GCWU000321_00889"/>
<reference evidence="13" key="1">
    <citation type="submission" date="2009-09" db="EMBL/GenBank/DDBJ databases">
        <authorList>
            <person name="Weinstock G."/>
            <person name="Sodergren E."/>
            <person name="Clifton S."/>
            <person name="Fulton L."/>
            <person name="Fulton B."/>
            <person name="Courtney L."/>
            <person name="Fronick C."/>
            <person name="Harrison M."/>
            <person name="Strong C."/>
            <person name="Farmer C."/>
            <person name="Delahaunty K."/>
            <person name="Markovic C."/>
            <person name="Hall O."/>
            <person name="Minx P."/>
            <person name="Tomlinson C."/>
            <person name="Mitreva M."/>
            <person name="Nelson J."/>
            <person name="Hou S."/>
            <person name="Wollam A."/>
            <person name="Pepin K.H."/>
            <person name="Johnson M."/>
            <person name="Bhonagiri V."/>
            <person name="Nash W.E."/>
            <person name="Warren W."/>
            <person name="Chinwalla A."/>
            <person name="Mardis E.R."/>
            <person name="Wilson R.K."/>
        </authorList>
    </citation>
    <scope>NUCLEOTIDE SEQUENCE [LARGE SCALE GENOMIC DNA]</scope>
    <source>
        <strain evidence="13">DSM 15470</strain>
    </source>
</reference>
<feature type="binding site" evidence="9">
    <location>
        <begin position="133"/>
        <end position="136"/>
    </location>
    <ligand>
        <name>GTP</name>
        <dbReference type="ChEBI" id="CHEBI:37565"/>
        <label>1</label>
    </ligand>
</feature>
<dbReference type="FunFam" id="3.40.50.300:FF:000040">
    <property type="entry name" value="GTPase Der"/>
    <property type="match status" value="1"/>
</dbReference>
<dbReference type="InterPro" id="IPR015946">
    <property type="entry name" value="KH_dom-like_a/b"/>
</dbReference>
<dbReference type="CDD" id="cd01894">
    <property type="entry name" value="EngA1"/>
    <property type="match status" value="1"/>
</dbReference>
<dbReference type="SUPFAM" id="SSF52540">
    <property type="entry name" value="P-loop containing nucleoside triphosphate hydrolases"/>
    <property type="match status" value="2"/>
</dbReference>
<feature type="binding site" evidence="9">
    <location>
        <begin position="69"/>
        <end position="73"/>
    </location>
    <ligand>
        <name>GTP</name>
        <dbReference type="ChEBI" id="CHEBI:37565"/>
        <label>1</label>
    </ligand>
</feature>
<evidence type="ECO:0000256" key="5">
    <source>
        <dbReference type="ARBA" id="ARBA00022741"/>
    </source>
</evidence>
<evidence type="ECO:0000256" key="6">
    <source>
        <dbReference type="ARBA" id="ARBA00023134"/>
    </source>
</evidence>
<dbReference type="AlphaFoldDB" id="C9LMX7"/>
<comment type="caution">
    <text evidence="13">The sequence shown here is derived from an EMBL/GenBank/DDBJ whole genome shotgun (WGS) entry which is preliminary data.</text>
</comment>
<keyword evidence="6 9" id="KW-0342">GTP-binding</keyword>
<dbReference type="Gene3D" id="3.40.50.300">
    <property type="entry name" value="P-loop containing nucleotide triphosphate hydrolases"/>
    <property type="match status" value="2"/>
</dbReference>
<comment type="similarity">
    <text evidence="1 9 10 11">Belongs to the TRAFAC class TrmE-Era-EngA-EngB-Septin-like GTPase superfamily. EngA (Der) GTPase family.</text>
</comment>
<dbReference type="GO" id="GO:0005525">
    <property type="term" value="F:GTP binding"/>
    <property type="evidence" value="ECO:0007669"/>
    <property type="project" value="UniProtKB-UniRule"/>
</dbReference>
<dbReference type="FunFam" id="3.40.50.300:FF:000057">
    <property type="entry name" value="GTPase Der"/>
    <property type="match status" value="1"/>
</dbReference>
<dbReference type="InterPro" id="IPR031166">
    <property type="entry name" value="G_ENGA"/>
</dbReference>
<dbReference type="InterPro" id="IPR027417">
    <property type="entry name" value="P-loop_NTPase"/>
</dbReference>
<dbReference type="PRINTS" id="PR00326">
    <property type="entry name" value="GTP1OBG"/>
</dbReference>
<dbReference type="GO" id="GO:0042254">
    <property type="term" value="P:ribosome biogenesis"/>
    <property type="evidence" value="ECO:0007669"/>
    <property type="project" value="UniProtKB-KW"/>
</dbReference>
<feature type="domain" description="EngA-type G" evidence="12">
    <location>
        <begin position="189"/>
        <end position="364"/>
    </location>
</feature>
<dbReference type="PANTHER" id="PTHR43834:SF6">
    <property type="entry name" value="GTPASE DER"/>
    <property type="match status" value="1"/>
</dbReference>
<dbReference type="Pfam" id="PF01926">
    <property type="entry name" value="MMR_HSR1"/>
    <property type="match status" value="2"/>
</dbReference>
<dbReference type="NCBIfam" id="TIGR00231">
    <property type="entry name" value="small_GTP"/>
    <property type="match status" value="2"/>
</dbReference>
<comment type="function">
    <text evidence="8 9 11">GTPase that plays an essential role in the late steps of ribosome biogenesis.</text>
</comment>
<dbReference type="InterPro" id="IPR006073">
    <property type="entry name" value="GTP-bd"/>
</dbReference>
<evidence type="ECO:0000256" key="7">
    <source>
        <dbReference type="ARBA" id="ARBA00032345"/>
    </source>
</evidence>
<dbReference type="CDD" id="cd01895">
    <property type="entry name" value="EngA2"/>
    <property type="match status" value="1"/>
</dbReference>
<dbReference type="FunFam" id="3.30.300.20:FF:000004">
    <property type="entry name" value="GTPase Der"/>
    <property type="match status" value="1"/>
</dbReference>
<evidence type="ECO:0000256" key="11">
    <source>
        <dbReference type="RuleBase" id="RU004481"/>
    </source>
</evidence>
<keyword evidence="3 9" id="KW-0690">Ribosome biogenesis</keyword>
<evidence type="ECO:0000256" key="3">
    <source>
        <dbReference type="ARBA" id="ARBA00022517"/>
    </source>
</evidence>
<evidence type="ECO:0000256" key="2">
    <source>
        <dbReference type="ARBA" id="ARBA00020953"/>
    </source>
</evidence>
<evidence type="ECO:0000313" key="14">
    <source>
        <dbReference type="Proteomes" id="UP000004736"/>
    </source>
</evidence>
<dbReference type="PROSITE" id="PS51712">
    <property type="entry name" value="G_ENGA"/>
    <property type="match status" value="2"/>
</dbReference>
<dbReference type="HAMAP" id="MF_00195">
    <property type="entry name" value="GTPase_Der"/>
    <property type="match status" value="1"/>
</dbReference>
<evidence type="ECO:0000259" key="12">
    <source>
        <dbReference type="PROSITE" id="PS51712"/>
    </source>
</evidence>
<accession>C9LMX7</accession>
<sequence length="454" mass="50978">MPETSYVKVEDKMSKPLVAIVGRPNVGKSTIINGLAQKRVSIVEDIPGVTRDRIYCDVRWLDREFTMIDTGGIEFRDEADQISDGIRQQAQLAMEEADVILFVVDARVGVQEDDQTIAGMLRRTGKPVVLCVNKVDSENQKMDTYEFYSLGIGDPMPVSAVNHLGFGDLLDKISEGFPPREEYDSPDIIRTAIVGRPNVGKSTLINSLLGYERSLVADEMGTTRDAVDSVWKYKGKTFILVDTAGMRKKGKIDEPLEKYSVIRSIRAIDNCDVAIFVLDANDMLTEQDKKIIGYIHEAGKGLILMVNKWDMIPKETNTMVELERQVRDGLPFAPYIPMLFGSALTKQRIQRLGDMIYNVAEQQSMRVSTAVLNDLLDDAKIVNPPPAHAGRVAKIYYMTQVGIRPPTFVMFVNDANLIHFSYVRFIENRLRAAFSFEGTPIRIVLRSKKDGDEL</sequence>
<dbReference type="EMBL" id="ACIM02000001">
    <property type="protein sequence ID" value="EEW96913.1"/>
    <property type="molecule type" value="Genomic_DNA"/>
</dbReference>
<dbReference type="eggNOG" id="COG1160">
    <property type="taxonomic scope" value="Bacteria"/>
</dbReference>
<evidence type="ECO:0000256" key="10">
    <source>
        <dbReference type="PROSITE-ProRule" id="PRU01049"/>
    </source>
</evidence>
<dbReference type="HOGENOM" id="CLU_016077_6_2_9"/>
<dbReference type="InterPro" id="IPR032859">
    <property type="entry name" value="KH_dom-like"/>
</dbReference>
<dbReference type="InterPro" id="IPR005225">
    <property type="entry name" value="Small_GTP-bd"/>
</dbReference>
<evidence type="ECO:0000256" key="8">
    <source>
        <dbReference type="ARBA" id="ARBA00053470"/>
    </source>
</evidence>
<feature type="binding site" evidence="9">
    <location>
        <begin position="242"/>
        <end position="246"/>
    </location>
    <ligand>
        <name>GTP</name>
        <dbReference type="ChEBI" id="CHEBI:37565"/>
        <label>2</label>
    </ligand>
</feature>
<dbReference type="PANTHER" id="PTHR43834">
    <property type="entry name" value="GTPASE DER"/>
    <property type="match status" value="1"/>
</dbReference>
<dbReference type="PIRSF" id="PIRSF006485">
    <property type="entry name" value="GTP-binding_EngA"/>
    <property type="match status" value="1"/>
</dbReference>
<comment type="subunit">
    <text evidence="9">Associates with the 50S ribosomal subunit.</text>
</comment>
<evidence type="ECO:0000256" key="4">
    <source>
        <dbReference type="ARBA" id="ARBA00022737"/>
    </source>
</evidence>
<dbReference type="Proteomes" id="UP000004736">
    <property type="component" value="Unassembled WGS sequence"/>
</dbReference>
<feature type="domain" description="EngA-type G" evidence="12">
    <location>
        <begin position="16"/>
        <end position="181"/>
    </location>
</feature>
<keyword evidence="5 9" id="KW-0547">Nucleotide-binding</keyword>
<dbReference type="Gene3D" id="3.30.300.20">
    <property type="match status" value="1"/>
</dbReference>